<sequence>MTSPFTDFCIHCDQLIDKNENVLYYTRTATEIEKFHKQLYCSDRCKKADEQLKSMLIKQNRTPETRVPLLFKYLPPAVNEVIGSPALKTLSKISSQIDKEDHFDQIRCSSPLTSPFMENTNDNKKKNFNDEQTTDIFVSDIYDELKTTYQNLNPGKEGQSNQFLTYIYRDGRNSSENMAGNNYTLWLNSMNK</sequence>
<reference evidence="1 2" key="1">
    <citation type="journal article" date="2023" name="Elife">
        <title>Identification of key yeast species and microbe-microbe interactions impacting larval growth of Drosophila in the wild.</title>
        <authorList>
            <person name="Mure A."/>
            <person name="Sugiura Y."/>
            <person name="Maeda R."/>
            <person name="Honda K."/>
            <person name="Sakurai N."/>
            <person name="Takahashi Y."/>
            <person name="Watada M."/>
            <person name="Katoh T."/>
            <person name="Gotoh A."/>
            <person name="Gotoh Y."/>
            <person name="Taniguchi I."/>
            <person name="Nakamura K."/>
            <person name="Hayashi T."/>
            <person name="Katayama T."/>
            <person name="Uemura T."/>
            <person name="Hattori Y."/>
        </authorList>
    </citation>
    <scope>NUCLEOTIDE SEQUENCE [LARGE SCALE GENOMIC DNA]</scope>
    <source>
        <strain evidence="1 2">KH-74</strain>
    </source>
</reference>
<gene>
    <name evidence="1" type="ORF">DAKH74_030930</name>
</gene>
<dbReference type="AlphaFoldDB" id="A0AAV5RYM0"/>
<name>A0AAV5RYM0_MAUHU</name>
<dbReference type="EMBL" id="BTGD01000008">
    <property type="protein sequence ID" value="GMM56477.1"/>
    <property type="molecule type" value="Genomic_DNA"/>
</dbReference>
<dbReference type="Proteomes" id="UP001377567">
    <property type="component" value="Unassembled WGS sequence"/>
</dbReference>
<keyword evidence="2" id="KW-1185">Reference proteome</keyword>
<evidence type="ECO:0000313" key="1">
    <source>
        <dbReference type="EMBL" id="GMM56477.1"/>
    </source>
</evidence>
<protein>
    <submittedName>
        <fullName evidence="1">Uncharacterized protein</fullName>
    </submittedName>
</protein>
<proteinExistence type="predicted"/>
<accession>A0AAV5RYM0</accession>
<organism evidence="1 2">
    <name type="scientific">Maudiozyma humilis</name>
    <name type="common">Sour dough yeast</name>
    <name type="synonym">Kazachstania humilis</name>
    <dbReference type="NCBI Taxonomy" id="51915"/>
    <lineage>
        <taxon>Eukaryota</taxon>
        <taxon>Fungi</taxon>
        <taxon>Dikarya</taxon>
        <taxon>Ascomycota</taxon>
        <taxon>Saccharomycotina</taxon>
        <taxon>Saccharomycetes</taxon>
        <taxon>Saccharomycetales</taxon>
        <taxon>Saccharomycetaceae</taxon>
        <taxon>Maudiozyma</taxon>
    </lineage>
</organism>
<comment type="caution">
    <text evidence="1">The sequence shown here is derived from an EMBL/GenBank/DDBJ whole genome shotgun (WGS) entry which is preliminary data.</text>
</comment>
<evidence type="ECO:0000313" key="2">
    <source>
        <dbReference type="Proteomes" id="UP001377567"/>
    </source>
</evidence>